<comment type="caution">
    <text evidence="2">The sequence shown here is derived from an EMBL/GenBank/DDBJ whole genome shotgun (WGS) entry which is preliminary data.</text>
</comment>
<evidence type="ECO:0000256" key="1">
    <source>
        <dbReference type="SAM" id="MobiDB-lite"/>
    </source>
</evidence>
<organism evidence="2 3">
    <name type="scientific">Mycoemilia scoparia</name>
    <dbReference type="NCBI Taxonomy" id="417184"/>
    <lineage>
        <taxon>Eukaryota</taxon>
        <taxon>Fungi</taxon>
        <taxon>Fungi incertae sedis</taxon>
        <taxon>Zoopagomycota</taxon>
        <taxon>Kickxellomycotina</taxon>
        <taxon>Kickxellomycetes</taxon>
        <taxon>Kickxellales</taxon>
        <taxon>Kickxellaceae</taxon>
        <taxon>Mycoemilia</taxon>
    </lineage>
</organism>
<accession>A0A9W8A3K9</accession>
<feature type="compositionally biased region" description="Low complexity" evidence="1">
    <location>
        <begin position="40"/>
        <end position="52"/>
    </location>
</feature>
<evidence type="ECO:0008006" key="4">
    <source>
        <dbReference type="Google" id="ProtNLM"/>
    </source>
</evidence>
<evidence type="ECO:0000313" key="3">
    <source>
        <dbReference type="Proteomes" id="UP001150538"/>
    </source>
</evidence>
<dbReference type="PANTHER" id="PTHR13523">
    <property type="entry name" value="COILED-COIL-HELIX-COILED-COIL-HELIX DOMAIN CONTAINING 2/NUR77"/>
    <property type="match status" value="1"/>
</dbReference>
<dbReference type="OrthoDB" id="1106148at2759"/>
<protein>
    <recommendedName>
        <fullName evidence="4">CHCH domain-containing protein</fullName>
    </recommendedName>
</protein>
<feature type="region of interest" description="Disordered" evidence="1">
    <location>
        <begin position="86"/>
        <end position="117"/>
    </location>
</feature>
<dbReference type="GO" id="GO:0005634">
    <property type="term" value="C:nucleus"/>
    <property type="evidence" value="ECO:0007669"/>
    <property type="project" value="TreeGrafter"/>
</dbReference>
<keyword evidence="3" id="KW-1185">Reference proteome</keyword>
<dbReference type="AlphaFoldDB" id="A0A9W8A3K9"/>
<dbReference type="PANTHER" id="PTHR13523:SF2">
    <property type="entry name" value="COILED-COIL-HELIX-COILED-COIL-HELIX DOMAIN CONTAINING 2, ISOFORM A-RELATED"/>
    <property type="match status" value="1"/>
</dbReference>
<dbReference type="GO" id="GO:0007005">
    <property type="term" value="P:mitochondrion organization"/>
    <property type="evidence" value="ECO:0007669"/>
    <property type="project" value="InterPro"/>
</dbReference>
<proteinExistence type="predicted"/>
<dbReference type="Proteomes" id="UP001150538">
    <property type="component" value="Unassembled WGS sequence"/>
</dbReference>
<dbReference type="EMBL" id="JANBPU010000001">
    <property type="protein sequence ID" value="KAJ1922140.1"/>
    <property type="molecule type" value="Genomic_DNA"/>
</dbReference>
<name>A0A9W8A3K9_9FUNG</name>
<feature type="region of interest" description="Disordered" evidence="1">
    <location>
        <begin position="1"/>
        <end position="59"/>
    </location>
</feature>
<sequence>MPRQRRSAPSALPRRSAHTMAAPPPHATHHHAPPPPPQPATAHAPHTGTAQPQQPGLFAQMAATAGGVAVGSAIGHTVGSAVTGLFSGGSKEEASTQSTQDVSQQAQYQSAPVYSQGSQHQSENQACAADLKAFNKCLEQENNMNDCKHYYEMLKQCQAFYSNRSF</sequence>
<gene>
    <name evidence="2" type="ORF">H4219_000002</name>
</gene>
<evidence type="ECO:0000313" key="2">
    <source>
        <dbReference type="EMBL" id="KAJ1922140.1"/>
    </source>
</evidence>
<dbReference type="InterPro" id="IPR055304">
    <property type="entry name" value="CHCHD2/10-like"/>
</dbReference>
<reference evidence="2" key="1">
    <citation type="submission" date="2022-07" db="EMBL/GenBank/DDBJ databases">
        <title>Phylogenomic reconstructions and comparative analyses of Kickxellomycotina fungi.</title>
        <authorList>
            <person name="Reynolds N.K."/>
            <person name="Stajich J.E."/>
            <person name="Barry K."/>
            <person name="Grigoriev I.V."/>
            <person name="Crous P."/>
            <person name="Smith M.E."/>
        </authorList>
    </citation>
    <scope>NUCLEOTIDE SEQUENCE</scope>
    <source>
        <strain evidence="2">NBRC 100468</strain>
    </source>
</reference>
<feature type="compositionally biased region" description="Polar residues" evidence="1">
    <location>
        <begin position="95"/>
        <end position="117"/>
    </location>
</feature>
<feature type="compositionally biased region" description="Low complexity" evidence="1">
    <location>
        <begin position="7"/>
        <end position="21"/>
    </location>
</feature>
<dbReference type="GO" id="GO:0005739">
    <property type="term" value="C:mitochondrion"/>
    <property type="evidence" value="ECO:0007669"/>
    <property type="project" value="TreeGrafter"/>
</dbReference>